<organism evidence="1 2">
    <name type="scientific">Oryza meyeriana var. granulata</name>
    <dbReference type="NCBI Taxonomy" id="110450"/>
    <lineage>
        <taxon>Eukaryota</taxon>
        <taxon>Viridiplantae</taxon>
        <taxon>Streptophyta</taxon>
        <taxon>Embryophyta</taxon>
        <taxon>Tracheophyta</taxon>
        <taxon>Spermatophyta</taxon>
        <taxon>Magnoliopsida</taxon>
        <taxon>Liliopsida</taxon>
        <taxon>Poales</taxon>
        <taxon>Poaceae</taxon>
        <taxon>BOP clade</taxon>
        <taxon>Oryzoideae</taxon>
        <taxon>Oryzeae</taxon>
        <taxon>Oryzinae</taxon>
        <taxon>Oryza</taxon>
        <taxon>Oryza meyeriana</taxon>
    </lineage>
</organism>
<name>A0A6G1BXP6_9ORYZ</name>
<evidence type="ECO:0000313" key="1">
    <source>
        <dbReference type="EMBL" id="KAF0892779.1"/>
    </source>
</evidence>
<protein>
    <submittedName>
        <fullName evidence="1">Uncharacterized protein</fullName>
    </submittedName>
</protein>
<accession>A0A6G1BXP6</accession>
<dbReference type="EMBL" id="SPHZ02000011">
    <property type="protein sequence ID" value="KAF0892779.1"/>
    <property type="molecule type" value="Genomic_DNA"/>
</dbReference>
<reference evidence="1 2" key="1">
    <citation type="submission" date="2019-11" db="EMBL/GenBank/DDBJ databases">
        <title>Whole genome sequence of Oryza granulata.</title>
        <authorList>
            <person name="Li W."/>
        </authorList>
    </citation>
    <scope>NUCLEOTIDE SEQUENCE [LARGE SCALE GENOMIC DNA]</scope>
    <source>
        <strain evidence="2">cv. Menghai</strain>
        <tissue evidence="1">Leaf</tissue>
    </source>
</reference>
<proteinExistence type="predicted"/>
<dbReference type="AlphaFoldDB" id="A0A6G1BXP6"/>
<comment type="caution">
    <text evidence="1">The sequence shown here is derived from an EMBL/GenBank/DDBJ whole genome shotgun (WGS) entry which is preliminary data.</text>
</comment>
<dbReference type="Proteomes" id="UP000479710">
    <property type="component" value="Unassembled WGS sequence"/>
</dbReference>
<evidence type="ECO:0000313" key="2">
    <source>
        <dbReference type="Proteomes" id="UP000479710"/>
    </source>
</evidence>
<gene>
    <name evidence="1" type="ORF">E2562_017742</name>
</gene>
<keyword evidence="2" id="KW-1185">Reference proteome</keyword>
<sequence length="90" mass="10179">MGTSPAVEELTRLYQELPRRPSAEEVEAAAPPEDGVPGEILEVLREARENSVPPIGWLRRRKEAAIVMEVERRFKVFDDLLERASRVVAP</sequence>